<dbReference type="Gene3D" id="1.10.510.10">
    <property type="entry name" value="Transferase(Phosphotransferase) domain 1"/>
    <property type="match status" value="1"/>
</dbReference>
<dbReference type="SUPFAM" id="SSF56112">
    <property type="entry name" value="Protein kinase-like (PK-like)"/>
    <property type="match status" value="1"/>
</dbReference>
<dbReference type="Pfam" id="PF00069">
    <property type="entry name" value="Pkinase"/>
    <property type="match status" value="1"/>
</dbReference>
<dbReference type="OrthoDB" id="9813021at2"/>
<gene>
    <name evidence="2" type="ORF">UABAM_02315</name>
</gene>
<dbReference type="KEGG" id="uam:UABAM_02315"/>
<keyword evidence="2" id="KW-0723">Serine/threonine-protein kinase</keyword>
<sequence length="1508" mass="174435">MKLSETFLSIVIDALRYIETQDPKIKDRLVDELDKSFSLLHTLSSEMETPYTKTYIDIVASNRNDSLIALLESEEPCLQGVPENLEKWQTQCIERLKKTYLNWQDNIQQGQLRLYLVIAFSQTGLLGSLRMSSYNPLPHQRIQGDCYDTSIARSLDDARKIVKYYWQAKYKLPTIDVDESLHDWAIEWGSSLFEQFENKPITGQSFTFAFTILFFISSLRILSRKNLIEVYDYKSGKRLEPHELVLPHNTIASGAFLRDQIPDESLTPKNYKPIATQRVAGVQTKLDIISQANSIHETLNFFLIPKDNYFDIQVQDPNVTVVPIENLDDLITHFFRDWSIVSQQVSKDATTRVDVKNFIQQALELTKQLSYIHQQNKIYKYLTIDCITSSIEQIKLLDPTEAASLALRDPQSTVAYISPEQSNYLELNLDYRADFYSLGVIFYQMLTTKLPFNANSIREFIIAHISQKIIPPHDVIPQIPLPISDIILKMLKKNPDDRYKSITSIINDLSCCQKHIRNDKPDVYETLVLPKKLYGRDEEYRQLEKSWENFLQGHNQIVMVHGMPGIGKTTLVNSFLPRMLQENAMFLSGKYQQNITSSSQNALIQTAQKFCAQVLTSSPEIIAEWRQKILDALDTNIRVVVDAIPGFDKLVGEQPPPSPLPPEESRNRFYLSIEKLMQTVIIHNEKSVLFLDDVQWIDEAALHLLGRILGKFPKKLFVILAARDSGNIDKVKDIVTTKGLQINELFLNSLPQKAIKNIVCHLFSPTADDTEVFSEVIYQKTIGNPLFTKQFLQVIWQNKLLHFSHENHCWSWQIDKIEKLDFSHDILTSIYSKTSQLLTQHQEILKICACMENFTLEMLRSIAPQYNSYLESFMQTALQRNYIRPLQPQWILSSTEQKYCFAHDLVHQSIYDAIDEQLKKQLHYKIGLYYREHDYTASNIADQWNLCRPLLDREQKQQLAQFNFQAMTTAKNLAAYSHALAYIHYLKQLTTEIELPANLLSQVRQQEALLTYLSGDFSKAEKLLLDITKTSNNRLETAQAHIHLVMLYTHIGDWDRSFIVGKEGLNHLGIDWLSKNALSIFVKELMTVKANLRKLKSTPDCFVNLPELKDQKQKMALQLLAIFMNTTYYGGKIYALLTAIKMVNITVKDGFSIDSTHGYSYFAMLLGHIKLLGSYTLGRNFIEWAVQLSEVHDNPLHKGRVYFGFGSVVNHWTQSIDKNLEYLQKAKRYSLQAGDLLFASYATVHPLPIYFFSGSNLTQLFHQAEQAQSFLEEVQFESQEFFPLGLQKFITHIGDIPSQKMKKHLDVADYTQQEKKIKNTTGIIWLRILEMKYLYLNNDYRKALHNAKEAQNYTEGAFGQIMEPEYHYYCALILLALYPRSRKSRVSKKVHHHLRKLRKWQNNCPENFAHKYLIVQSEILRVENKFLKAMKSYQRAIAETKKIGFVHQQALANELAANMYFQLQIDDVAKVYTQQAITCYTKWGATKKARQLQTLLQQKGETNVTLDK</sequence>
<evidence type="ECO:0000313" key="3">
    <source>
        <dbReference type="Proteomes" id="UP000326354"/>
    </source>
</evidence>
<keyword evidence="3" id="KW-1185">Reference proteome</keyword>
<dbReference type="GO" id="GO:0005524">
    <property type="term" value="F:ATP binding"/>
    <property type="evidence" value="ECO:0007669"/>
    <property type="project" value="InterPro"/>
</dbReference>
<dbReference type="InterPro" id="IPR027417">
    <property type="entry name" value="P-loop_NTPase"/>
</dbReference>
<name>A0A5S9IMV0_UABAM</name>
<protein>
    <submittedName>
        <fullName evidence="2">Serine/threonine protein kinase</fullName>
    </submittedName>
</protein>
<keyword evidence="2" id="KW-0808">Transferase</keyword>
<dbReference type="SUPFAM" id="SSF52540">
    <property type="entry name" value="P-loop containing nucleoside triphosphate hydrolases"/>
    <property type="match status" value="1"/>
</dbReference>
<dbReference type="PANTHER" id="PTHR43642:SF1">
    <property type="entry name" value="HYBRID SIGNAL TRANSDUCTION HISTIDINE KINASE G"/>
    <property type="match status" value="1"/>
</dbReference>
<evidence type="ECO:0000259" key="1">
    <source>
        <dbReference type="PROSITE" id="PS50011"/>
    </source>
</evidence>
<dbReference type="GO" id="GO:0004674">
    <property type="term" value="F:protein serine/threonine kinase activity"/>
    <property type="evidence" value="ECO:0007669"/>
    <property type="project" value="UniProtKB-KW"/>
</dbReference>
<dbReference type="InterPro" id="IPR000719">
    <property type="entry name" value="Prot_kinase_dom"/>
</dbReference>
<dbReference type="InterPro" id="IPR011009">
    <property type="entry name" value="Kinase-like_dom_sf"/>
</dbReference>
<keyword evidence="2" id="KW-0418">Kinase</keyword>
<dbReference type="InterPro" id="IPR041664">
    <property type="entry name" value="AAA_16"/>
</dbReference>
<feature type="domain" description="Protein kinase" evidence="1">
    <location>
        <begin position="216"/>
        <end position="510"/>
    </location>
</feature>
<dbReference type="Gene3D" id="3.40.50.300">
    <property type="entry name" value="P-loop containing nucleotide triphosphate hydrolases"/>
    <property type="match status" value="1"/>
</dbReference>
<dbReference type="PROSITE" id="PS50011">
    <property type="entry name" value="PROTEIN_KINASE_DOM"/>
    <property type="match status" value="1"/>
</dbReference>
<dbReference type="EMBL" id="AP019860">
    <property type="protein sequence ID" value="BBM83960.1"/>
    <property type="molecule type" value="Genomic_DNA"/>
</dbReference>
<dbReference type="Pfam" id="PF13191">
    <property type="entry name" value="AAA_16"/>
    <property type="match status" value="1"/>
</dbReference>
<evidence type="ECO:0000313" key="2">
    <source>
        <dbReference type="EMBL" id="BBM83960.1"/>
    </source>
</evidence>
<dbReference type="RefSeq" id="WP_151968141.1">
    <property type="nucleotide sequence ID" value="NZ_AP019860.1"/>
</dbReference>
<dbReference type="InterPro" id="IPR053159">
    <property type="entry name" value="Hybrid_Histidine_Kinase"/>
</dbReference>
<reference evidence="2 3" key="1">
    <citation type="submission" date="2019-08" db="EMBL/GenBank/DDBJ databases">
        <title>Complete genome sequence of Candidatus Uab amorphum.</title>
        <authorList>
            <person name="Shiratori T."/>
            <person name="Suzuki S."/>
            <person name="Kakizawa Y."/>
            <person name="Ishida K."/>
        </authorList>
    </citation>
    <scope>NUCLEOTIDE SEQUENCE [LARGE SCALE GENOMIC DNA]</scope>
    <source>
        <strain evidence="2 3">SRT547</strain>
    </source>
</reference>
<dbReference type="PANTHER" id="PTHR43642">
    <property type="entry name" value="HYBRID SIGNAL TRANSDUCTION HISTIDINE KINASE G"/>
    <property type="match status" value="1"/>
</dbReference>
<dbReference type="SMART" id="SM00220">
    <property type="entry name" value="S_TKc"/>
    <property type="match status" value="1"/>
</dbReference>
<dbReference type="Proteomes" id="UP000326354">
    <property type="component" value="Chromosome"/>
</dbReference>
<proteinExistence type="predicted"/>
<accession>A0A5S9IMV0</accession>
<organism evidence="2 3">
    <name type="scientific">Uabimicrobium amorphum</name>
    <dbReference type="NCBI Taxonomy" id="2596890"/>
    <lineage>
        <taxon>Bacteria</taxon>
        <taxon>Pseudomonadati</taxon>
        <taxon>Planctomycetota</taxon>
        <taxon>Candidatus Uabimicrobiia</taxon>
        <taxon>Candidatus Uabimicrobiales</taxon>
        <taxon>Candidatus Uabimicrobiaceae</taxon>
        <taxon>Candidatus Uabimicrobium</taxon>
    </lineage>
</organism>